<evidence type="ECO:0000259" key="8">
    <source>
        <dbReference type="Pfam" id="PF02743"/>
    </source>
</evidence>
<dbReference type="SUPFAM" id="SSF55874">
    <property type="entry name" value="ATPase domain of HSP90 chaperone/DNA topoisomerase II/histidine kinase"/>
    <property type="match status" value="1"/>
</dbReference>
<evidence type="ECO:0000313" key="11">
    <source>
        <dbReference type="Proteomes" id="UP000094067"/>
    </source>
</evidence>
<dbReference type="RefSeq" id="WP_069155006.1">
    <property type="nucleotide sequence ID" value="NZ_MCGH01000004.1"/>
</dbReference>
<reference evidence="10 11" key="1">
    <citation type="submission" date="2016-07" db="EMBL/GenBank/DDBJ databases">
        <title>Characterization of isolates of Eisenbergiella tayi derived from blood cultures, using whole genome sequencing.</title>
        <authorList>
            <person name="Burdz T."/>
            <person name="Wiebe D."/>
            <person name="Huynh C."/>
            <person name="Bernard K."/>
        </authorList>
    </citation>
    <scope>NUCLEOTIDE SEQUENCE [LARGE SCALE GENOMIC DNA]</scope>
    <source>
        <strain evidence="10 11">NML 110608</strain>
    </source>
</reference>
<dbReference type="InterPro" id="IPR003594">
    <property type="entry name" value="HATPase_dom"/>
</dbReference>
<comment type="caution">
    <text evidence="10">The sequence shown here is derived from an EMBL/GenBank/DDBJ whole genome shotgun (WGS) entry which is preliminary data.</text>
</comment>
<dbReference type="Gene3D" id="6.10.340.10">
    <property type="match status" value="1"/>
</dbReference>
<evidence type="ECO:0000313" key="10">
    <source>
        <dbReference type="EMBL" id="ODM02490.1"/>
    </source>
</evidence>
<keyword evidence="3 6" id="KW-0812">Transmembrane</keyword>
<feature type="domain" description="Cache" evidence="8">
    <location>
        <begin position="43"/>
        <end position="291"/>
    </location>
</feature>
<evidence type="ECO:0000256" key="3">
    <source>
        <dbReference type="ARBA" id="ARBA00022692"/>
    </source>
</evidence>
<evidence type="ECO:0000256" key="5">
    <source>
        <dbReference type="ARBA" id="ARBA00023136"/>
    </source>
</evidence>
<keyword evidence="5 6" id="KW-0472">Membrane</keyword>
<keyword evidence="4 6" id="KW-1133">Transmembrane helix</keyword>
<dbReference type="PANTHER" id="PTHR34220">
    <property type="entry name" value="SENSOR HISTIDINE KINASE YPDA"/>
    <property type="match status" value="1"/>
</dbReference>
<dbReference type="PANTHER" id="PTHR34220:SF7">
    <property type="entry name" value="SENSOR HISTIDINE KINASE YPDA"/>
    <property type="match status" value="1"/>
</dbReference>
<feature type="transmembrane region" description="Helical" evidence="6">
    <location>
        <begin position="309"/>
        <end position="328"/>
    </location>
</feature>
<dbReference type="EMBL" id="MCGH01000004">
    <property type="protein sequence ID" value="ODM02490.1"/>
    <property type="molecule type" value="Genomic_DNA"/>
</dbReference>
<dbReference type="Pfam" id="PF02518">
    <property type="entry name" value="HATPase_c"/>
    <property type="match status" value="1"/>
</dbReference>
<accession>A0A1E3A180</accession>
<evidence type="ECO:0000256" key="4">
    <source>
        <dbReference type="ARBA" id="ARBA00022989"/>
    </source>
</evidence>
<dbReference type="PATRIC" id="fig|1432052.4.peg.6278"/>
<dbReference type="Pfam" id="PF06580">
    <property type="entry name" value="His_kinase"/>
    <property type="match status" value="1"/>
</dbReference>
<keyword evidence="2" id="KW-1003">Cell membrane</keyword>
<proteinExistence type="predicted"/>
<dbReference type="InterPro" id="IPR033479">
    <property type="entry name" value="dCache_1"/>
</dbReference>
<evidence type="ECO:0000259" key="7">
    <source>
        <dbReference type="Pfam" id="PF02518"/>
    </source>
</evidence>
<dbReference type="GO" id="GO:0000155">
    <property type="term" value="F:phosphorelay sensor kinase activity"/>
    <property type="evidence" value="ECO:0007669"/>
    <property type="project" value="InterPro"/>
</dbReference>
<dbReference type="AlphaFoldDB" id="A0A1E3A180"/>
<evidence type="ECO:0000259" key="9">
    <source>
        <dbReference type="Pfam" id="PF06580"/>
    </source>
</evidence>
<keyword evidence="10" id="KW-0808">Transferase</keyword>
<feature type="transmembrane region" description="Helical" evidence="6">
    <location>
        <begin position="16"/>
        <end position="37"/>
    </location>
</feature>
<organism evidence="10 11">
    <name type="scientific">Eisenbergiella tayi</name>
    <dbReference type="NCBI Taxonomy" id="1432052"/>
    <lineage>
        <taxon>Bacteria</taxon>
        <taxon>Bacillati</taxon>
        <taxon>Bacillota</taxon>
        <taxon>Clostridia</taxon>
        <taxon>Lachnospirales</taxon>
        <taxon>Lachnospiraceae</taxon>
        <taxon>Eisenbergiella</taxon>
    </lineage>
</organism>
<dbReference type="InterPro" id="IPR050640">
    <property type="entry name" value="Bact_2-comp_sensor_kinase"/>
</dbReference>
<dbReference type="InterPro" id="IPR010559">
    <property type="entry name" value="Sig_transdc_His_kin_internal"/>
</dbReference>
<dbReference type="Pfam" id="PF02743">
    <property type="entry name" value="dCache_1"/>
    <property type="match status" value="1"/>
</dbReference>
<dbReference type="GO" id="GO:0005886">
    <property type="term" value="C:plasma membrane"/>
    <property type="evidence" value="ECO:0007669"/>
    <property type="project" value="UniProtKB-SubCell"/>
</dbReference>
<comment type="subcellular location">
    <subcellularLocation>
        <location evidence="1">Cell membrane</location>
        <topology evidence="1">Multi-pass membrane protein</topology>
    </subcellularLocation>
</comment>
<dbReference type="Gene3D" id="3.30.565.10">
    <property type="entry name" value="Histidine kinase-like ATPase, C-terminal domain"/>
    <property type="match status" value="1"/>
</dbReference>
<protein>
    <submittedName>
        <fullName evidence="10">Putative sensor-like histidine kinase</fullName>
        <ecNumber evidence="10">2.7.13.3</ecNumber>
    </submittedName>
</protein>
<evidence type="ECO:0000256" key="6">
    <source>
        <dbReference type="SAM" id="Phobius"/>
    </source>
</evidence>
<name>A0A1E3A180_9FIRM</name>
<sequence length="607" mass="69102">MNTFAKLKKSLSARILVLYLVFNAVLMVVFGGFITLYSTQIVEREVIHYTEKILEQAALSMNTNINDITTRIVSFVSYNKEIATALSNPDMTIADRLKLDRTLSSLLKRTDMFNSIVQDVFIIGTNGYVCNIADRSDLISDYPYMEQEWYQQAIDVSGNIYMHTIGLHAQDYYNPRVAPYAAGVDTFSMSLAITNSKRNVVGAVICNINIKELGKTLMSSNYEKSGKIALLDKENQIVSQSDNSDIGSFLPLTEDTRRILEESEMGSFKDYIGEEMYLINFQTTSVGWKLLSYVPLREIRSHTWPVSRLFIIALIVCLVVNVMISVSISRSIHRPVKKLTDDVRNVDFDDLKLANTDYQYSELNQIAEKFDDLLIRLEQLIKNDYKSQIMLNKFRLYSLRSQINPHFLMNTLQLLQTEIVYGNIEISNGIVVSLSRLLRYTLYNYEKEVRVTEELKYIREYLSLFIRKFDGALSVRYEVDEKAEDYYMPKLLLQPVVENCIEHGFSNNPSDGMIVISVVLEGDRIRFTVSDNGAGMTTEEMAQVTANLSKADIDDADIGIRNIHQRIRSCYGGDYGVEISSEDGNGCRISMTIPLIREGSIDETAHS</sequence>
<dbReference type="Gene3D" id="3.30.450.20">
    <property type="entry name" value="PAS domain"/>
    <property type="match status" value="1"/>
</dbReference>
<dbReference type="EC" id="2.7.13.3" evidence="10"/>
<dbReference type="InterPro" id="IPR036890">
    <property type="entry name" value="HATPase_C_sf"/>
</dbReference>
<feature type="domain" description="Histidine kinase/HSP90-like ATPase" evidence="7">
    <location>
        <begin position="492"/>
        <end position="595"/>
    </location>
</feature>
<evidence type="ECO:0000256" key="1">
    <source>
        <dbReference type="ARBA" id="ARBA00004651"/>
    </source>
</evidence>
<keyword evidence="10" id="KW-0418">Kinase</keyword>
<evidence type="ECO:0000256" key="2">
    <source>
        <dbReference type="ARBA" id="ARBA00022475"/>
    </source>
</evidence>
<gene>
    <name evidence="10" type="ORF">BEI61_05652</name>
</gene>
<feature type="domain" description="Signal transduction histidine kinase internal region" evidence="9">
    <location>
        <begin position="395"/>
        <end position="469"/>
    </location>
</feature>
<dbReference type="Proteomes" id="UP000094067">
    <property type="component" value="Unassembled WGS sequence"/>
</dbReference>